<evidence type="ECO:0000313" key="6">
    <source>
        <dbReference type="EMBL" id="COW39674.1"/>
    </source>
</evidence>
<evidence type="ECO:0000313" key="13">
    <source>
        <dbReference type="Proteomes" id="UP000048289"/>
    </source>
</evidence>
<dbReference type="EMBL" id="CFOH01000797">
    <property type="protein sequence ID" value="CFE69755.1"/>
    <property type="molecule type" value="Genomic_DNA"/>
</dbReference>
<evidence type="ECO:0000313" key="8">
    <source>
        <dbReference type="Proteomes" id="UP000038802"/>
    </source>
</evidence>
<feature type="compositionally biased region" description="Polar residues" evidence="1">
    <location>
        <begin position="14"/>
        <end position="24"/>
    </location>
</feature>
<dbReference type="EMBL" id="CSAD01000771">
    <property type="protein sequence ID" value="COW39674.1"/>
    <property type="molecule type" value="Genomic_DNA"/>
</dbReference>
<evidence type="ECO:0000313" key="12">
    <source>
        <dbReference type="Proteomes" id="UP000046947"/>
    </source>
</evidence>
<proteinExistence type="predicted"/>
<evidence type="ECO:0000313" key="5">
    <source>
        <dbReference type="EMBL" id="COV61504.1"/>
    </source>
</evidence>
<evidence type="ECO:0000256" key="1">
    <source>
        <dbReference type="SAM" id="MobiDB-lite"/>
    </source>
</evidence>
<dbReference type="EMBL" id="CSAE01000041">
    <property type="protein sequence ID" value="COV14578.1"/>
    <property type="molecule type" value="Genomic_DNA"/>
</dbReference>
<organism evidence="4 8">
    <name type="scientific">Mycobacterium tuberculosis</name>
    <dbReference type="NCBI Taxonomy" id="1773"/>
    <lineage>
        <taxon>Bacteria</taxon>
        <taxon>Bacillati</taxon>
        <taxon>Actinomycetota</taxon>
        <taxon>Actinomycetes</taxon>
        <taxon>Mycobacteriales</taxon>
        <taxon>Mycobacteriaceae</taxon>
        <taxon>Mycobacterium</taxon>
        <taxon>Mycobacterium tuberculosis complex</taxon>
    </lineage>
</organism>
<evidence type="ECO:0000313" key="2">
    <source>
        <dbReference type="EMBL" id="CFE38569.1"/>
    </source>
</evidence>
<dbReference type="Proteomes" id="UP000046947">
    <property type="component" value="Unassembled WGS sequence"/>
</dbReference>
<reference evidence="8 9" key="2">
    <citation type="submission" date="2015-03" db="EMBL/GenBank/DDBJ databases">
        <authorList>
            <consortium name="Pathogen Informatics"/>
        </authorList>
    </citation>
    <scope>NUCLEOTIDE SEQUENCE [LARGE SCALE GENOMIC DNA]</scope>
    <source>
        <strain evidence="6 11">G09801536</strain>
        <strain evidence="2 13">G09901357</strain>
        <strain evidence="3 12">H09601792</strain>
        <strain evidence="8">K00500041</strain>
        <strain evidence="5 10">M09401471</strain>
        <strain evidence="9">N09902308</strain>
    </source>
</reference>
<reference evidence="4" key="1">
    <citation type="submission" date="2015-03" db="EMBL/GenBank/DDBJ databases">
        <authorList>
            <person name="Murphy D."/>
        </authorList>
    </citation>
    <scope>NUCLEOTIDE SEQUENCE [LARGE SCALE GENOMIC DNA]</scope>
    <source>
        <strain evidence="4">K00500041</strain>
    </source>
</reference>
<dbReference type="Proteomes" id="UP000038802">
    <property type="component" value="Unassembled WGS sequence"/>
</dbReference>
<dbReference type="Proteomes" id="UP000048289">
    <property type="component" value="Unassembled WGS sequence"/>
</dbReference>
<dbReference type="AlphaFoldDB" id="A0A0U0V0L2"/>
<dbReference type="Proteomes" id="UP000045842">
    <property type="component" value="Unassembled WGS sequence"/>
</dbReference>
<evidence type="ECO:0000313" key="7">
    <source>
        <dbReference type="EMBL" id="CPB99603.1"/>
    </source>
</evidence>
<evidence type="ECO:0000313" key="3">
    <source>
        <dbReference type="EMBL" id="CFE69755.1"/>
    </source>
</evidence>
<dbReference type="Proteomes" id="UP000039021">
    <property type="component" value="Unassembled WGS sequence"/>
</dbReference>
<evidence type="ECO:0000313" key="11">
    <source>
        <dbReference type="Proteomes" id="UP000045842"/>
    </source>
</evidence>
<dbReference type="EMBL" id="CSBK01004553">
    <property type="protein sequence ID" value="CPB99603.1"/>
    <property type="molecule type" value="Genomic_DNA"/>
</dbReference>
<evidence type="ECO:0000313" key="9">
    <source>
        <dbReference type="Proteomes" id="UP000039021"/>
    </source>
</evidence>
<dbReference type="Proteomes" id="UP000044938">
    <property type="component" value="Unassembled WGS sequence"/>
</dbReference>
<evidence type="ECO:0000313" key="10">
    <source>
        <dbReference type="Proteomes" id="UP000044938"/>
    </source>
</evidence>
<name>A0A0U0V0L2_MYCTX</name>
<evidence type="ECO:0000313" key="4">
    <source>
        <dbReference type="EMBL" id="COV14578.1"/>
    </source>
</evidence>
<dbReference type="EMBL" id="CSAJ01000044">
    <property type="protein sequence ID" value="COV61504.1"/>
    <property type="molecule type" value="Genomic_DNA"/>
</dbReference>
<reference evidence="7" key="3">
    <citation type="submission" date="2015-03" db="EMBL/GenBank/DDBJ databases">
        <authorList>
            <consortium name="Pathogen Informatics"/>
            <person name="Murphy D."/>
        </authorList>
    </citation>
    <scope>NUCLEOTIDE SEQUENCE</scope>
    <source>
        <strain evidence="7">N09902308</strain>
    </source>
</reference>
<dbReference type="EMBL" id="CFOE01000092">
    <property type="protein sequence ID" value="CFE38569.1"/>
    <property type="molecule type" value="Genomic_DNA"/>
</dbReference>
<protein>
    <submittedName>
        <fullName evidence="4">Uncharacterized protein</fullName>
    </submittedName>
</protein>
<sequence length="59" mass="5996">MSRSSALGPEPAICSTSRRAGTLPESSATIVACESVSANNTTASESCKTQRTCSADEVS</sequence>
<accession>A0A0U0V0L2</accession>
<feature type="region of interest" description="Disordered" evidence="1">
    <location>
        <begin position="1"/>
        <end position="24"/>
    </location>
</feature>
<gene>
    <name evidence="6" type="ORF">ERS007679_03789</name>
    <name evidence="2" type="ORF">ERS007681_01047</name>
    <name evidence="3" type="ORF">ERS007688_03563</name>
    <name evidence="4" type="ORF">ERS007703_00643</name>
    <name evidence="5" type="ORF">ERS007720_00570</name>
    <name evidence="7" type="ORF">ERS007739_05511</name>
</gene>